<keyword evidence="4" id="KW-1185">Reference proteome</keyword>
<evidence type="ECO:0000256" key="1">
    <source>
        <dbReference type="SAM" id="Coils"/>
    </source>
</evidence>
<protein>
    <submittedName>
        <fullName evidence="3">Uncharacterized protein</fullName>
    </submittedName>
</protein>
<evidence type="ECO:0000313" key="4">
    <source>
        <dbReference type="Proteomes" id="UP000053958"/>
    </source>
</evidence>
<evidence type="ECO:0000256" key="2">
    <source>
        <dbReference type="SAM" id="MobiDB-lite"/>
    </source>
</evidence>
<sequence length="153" mass="16919">MSTAIIPSASAKFDLQYKGIPVIYCQSVIMSAPEKKNVTSAEKGSQLPKDGDKEVIQVDKDQQEADVLEQLLRKIRRDVQQAEFLSALGLKDMSDALTRKIGDNIEYIKKKEPGLVARGVLPPAEEVEAEYQLQRSQKKLRESESGNVSGSGR</sequence>
<name>A0A0F4Z007_RASE3</name>
<feature type="coiled-coil region" evidence="1">
    <location>
        <begin position="58"/>
        <end position="85"/>
    </location>
</feature>
<dbReference type="AlphaFoldDB" id="A0A0F4Z007"/>
<evidence type="ECO:0000313" key="3">
    <source>
        <dbReference type="EMBL" id="KKA23862.1"/>
    </source>
</evidence>
<gene>
    <name evidence="3" type="ORF">T310_2093</name>
</gene>
<organism evidence="3 4">
    <name type="scientific">Rasamsonia emersonii (strain ATCC 16479 / CBS 393.64 / IMI 116815)</name>
    <dbReference type="NCBI Taxonomy" id="1408163"/>
    <lineage>
        <taxon>Eukaryota</taxon>
        <taxon>Fungi</taxon>
        <taxon>Dikarya</taxon>
        <taxon>Ascomycota</taxon>
        <taxon>Pezizomycotina</taxon>
        <taxon>Eurotiomycetes</taxon>
        <taxon>Eurotiomycetidae</taxon>
        <taxon>Eurotiales</taxon>
        <taxon>Trichocomaceae</taxon>
        <taxon>Rasamsonia</taxon>
    </lineage>
</organism>
<reference evidence="3 4" key="1">
    <citation type="submission" date="2015-04" db="EMBL/GenBank/DDBJ databases">
        <authorList>
            <person name="Heijne W.H."/>
            <person name="Fedorova N.D."/>
            <person name="Nierman W.C."/>
            <person name="Vollebregt A.W."/>
            <person name="Zhao Z."/>
            <person name="Wu L."/>
            <person name="Kumar M."/>
            <person name="Stam H."/>
            <person name="van den Berg M.A."/>
            <person name="Pel H.J."/>
        </authorList>
    </citation>
    <scope>NUCLEOTIDE SEQUENCE [LARGE SCALE GENOMIC DNA]</scope>
    <source>
        <strain evidence="3 4">CBS 393.64</strain>
    </source>
</reference>
<keyword evidence="1" id="KW-0175">Coiled coil</keyword>
<comment type="caution">
    <text evidence="3">The sequence shown here is derived from an EMBL/GenBank/DDBJ whole genome shotgun (WGS) entry which is preliminary data.</text>
</comment>
<accession>A0A0F4Z007</accession>
<dbReference type="RefSeq" id="XP_013330474.1">
    <property type="nucleotide sequence ID" value="XM_013475020.1"/>
</dbReference>
<dbReference type="Proteomes" id="UP000053958">
    <property type="component" value="Unassembled WGS sequence"/>
</dbReference>
<feature type="region of interest" description="Disordered" evidence="2">
    <location>
        <begin position="132"/>
        <end position="153"/>
    </location>
</feature>
<dbReference type="EMBL" id="LASV01000084">
    <property type="protein sequence ID" value="KKA23862.1"/>
    <property type="molecule type" value="Genomic_DNA"/>
</dbReference>
<proteinExistence type="predicted"/>
<dbReference type="GeneID" id="25314444"/>